<name>A0A9P4N5Y4_9PLEO</name>
<proteinExistence type="predicted"/>
<evidence type="ECO:0000313" key="4">
    <source>
        <dbReference type="Proteomes" id="UP000800093"/>
    </source>
</evidence>
<organism evidence="3 4">
    <name type="scientific">Lojkania enalia</name>
    <dbReference type="NCBI Taxonomy" id="147567"/>
    <lineage>
        <taxon>Eukaryota</taxon>
        <taxon>Fungi</taxon>
        <taxon>Dikarya</taxon>
        <taxon>Ascomycota</taxon>
        <taxon>Pezizomycotina</taxon>
        <taxon>Dothideomycetes</taxon>
        <taxon>Pleosporomycetidae</taxon>
        <taxon>Pleosporales</taxon>
        <taxon>Pleosporales incertae sedis</taxon>
        <taxon>Lojkania</taxon>
    </lineage>
</organism>
<sequence length="195" mass="22785">MTSNIKGDPGKAKTDILSYFFCQAMDSRINNATAILRDLLYMLVNQQPLLVSRIQKKHDHAGKALFKDTNTWIALSEIFIYILQDTSLKEWYRFSHVKWIASSHDWPDTEERLEMAGHKVRLYLELNTESVSTAVSKYLRHKVLQLAQTLVYQSLEEIRRWATPIKPKAFPPEPSLLYERMIQQICNSEYTDLCM</sequence>
<dbReference type="AlphaFoldDB" id="A0A9P4N5Y4"/>
<evidence type="ECO:0000313" key="3">
    <source>
        <dbReference type="EMBL" id="KAF2266728.1"/>
    </source>
</evidence>
<protein>
    <recommendedName>
        <fullName evidence="2">Nephrocystin 3-like N-terminal domain-containing protein</fullName>
    </recommendedName>
</protein>
<evidence type="ECO:0000256" key="1">
    <source>
        <dbReference type="ARBA" id="ARBA00022737"/>
    </source>
</evidence>
<dbReference type="Proteomes" id="UP000800093">
    <property type="component" value="Unassembled WGS sequence"/>
</dbReference>
<dbReference type="Pfam" id="PF24883">
    <property type="entry name" value="NPHP3_N"/>
    <property type="match status" value="1"/>
</dbReference>
<reference evidence="4" key="1">
    <citation type="journal article" date="2020" name="Stud. Mycol.">
        <title>101 Dothideomycetes genomes: A test case for predicting lifestyles and emergence of pathogens.</title>
        <authorList>
            <person name="Haridas S."/>
            <person name="Albert R."/>
            <person name="Binder M."/>
            <person name="Bloem J."/>
            <person name="LaButti K."/>
            <person name="Salamov A."/>
            <person name="Andreopoulos B."/>
            <person name="Baker S."/>
            <person name="Barry K."/>
            <person name="Bills G."/>
            <person name="Bluhm B."/>
            <person name="Cannon C."/>
            <person name="Castanera R."/>
            <person name="Culley D."/>
            <person name="Daum C."/>
            <person name="Ezra D."/>
            <person name="Gonzalez J."/>
            <person name="Henrissat B."/>
            <person name="Kuo A."/>
            <person name="Liang C."/>
            <person name="Lipzen A."/>
            <person name="Lutzoni F."/>
            <person name="Magnuson J."/>
            <person name="Mondo S."/>
            <person name="Nolan M."/>
            <person name="Ohm R."/>
            <person name="Pangilinan J."/>
            <person name="Park H.-J."/>
            <person name="Ramirez L."/>
            <person name="Alfaro M."/>
            <person name="Sun H."/>
            <person name="Tritt A."/>
            <person name="Yoshinaga Y."/>
            <person name="Zwiers L.-H."/>
            <person name="Turgeon B."/>
            <person name="Goodwin S."/>
            <person name="Spatafora J."/>
            <person name="Crous P."/>
            <person name="Grigoriev I."/>
        </authorList>
    </citation>
    <scope>NUCLEOTIDE SEQUENCE [LARGE SCALE GENOMIC DNA]</scope>
    <source>
        <strain evidence="4">CBS 304.66</strain>
    </source>
</reference>
<dbReference type="OrthoDB" id="3787216at2759"/>
<accession>A0A9P4N5Y4</accession>
<dbReference type="EMBL" id="ML986596">
    <property type="protein sequence ID" value="KAF2266728.1"/>
    <property type="molecule type" value="Genomic_DNA"/>
</dbReference>
<keyword evidence="1" id="KW-0677">Repeat</keyword>
<comment type="caution">
    <text evidence="3">The sequence shown here is derived from an EMBL/GenBank/DDBJ whole genome shotgun (WGS) entry which is preliminary data.</text>
</comment>
<gene>
    <name evidence="3" type="ORF">CC78DRAFT_578042</name>
</gene>
<keyword evidence="4" id="KW-1185">Reference proteome</keyword>
<evidence type="ECO:0000259" key="2">
    <source>
        <dbReference type="Pfam" id="PF24883"/>
    </source>
</evidence>
<feature type="domain" description="Nephrocystin 3-like N-terminal" evidence="2">
    <location>
        <begin position="13"/>
        <end position="80"/>
    </location>
</feature>
<dbReference type="InterPro" id="IPR056884">
    <property type="entry name" value="NPHP3-like_N"/>
</dbReference>